<keyword evidence="5" id="KW-1185">Reference proteome</keyword>
<comment type="caution">
    <text evidence="2">The sequence shown here is derived from an EMBL/GenBank/DDBJ whole genome shotgun (WGS) entry which is preliminary data.</text>
</comment>
<dbReference type="GeneID" id="26160126"/>
<evidence type="ECO:0000256" key="1">
    <source>
        <dbReference type="SAM" id="SignalP"/>
    </source>
</evidence>
<sequence length="148" mass="16082">MKLNKWLSILVVSCSLLIGFTACDDDDNDYGELSLGTPVLTEIAAPTAIATSDVMVSQKDLDEGTIRVMAYGFCYDTSKNPTIYSATVKTLPENGKMEATLTELADNTVYYVRAFATLYPNGVVYSPEVEMTVGVTEPETPSEETPTE</sequence>
<gene>
    <name evidence="2" type="ORF">DWZ32_19525</name>
    <name evidence="3" type="ORF">EAJ06_10730</name>
</gene>
<evidence type="ECO:0008006" key="6">
    <source>
        <dbReference type="Google" id="ProtNLM"/>
    </source>
</evidence>
<dbReference type="OrthoDB" id="9765957at2"/>
<protein>
    <recommendedName>
        <fullName evidence="6">Fibronectin type-III domain-containing protein</fullName>
    </recommendedName>
</protein>
<dbReference type="Proteomes" id="UP000286003">
    <property type="component" value="Unassembled WGS sequence"/>
</dbReference>
<keyword evidence="1" id="KW-0732">Signal</keyword>
<dbReference type="EMBL" id="RCXO01000012">
    <property type="protein sequence ID" value="RYT80333.1"/>
    <property type="molecule type" value="Genomic_DNA"/>
</dbReference>
<organism evidence="2 4">
    <name type="scientific">Bacteroides intestinalis</name>
    <dbReference type="NCBI Taxonomy" id="329854"/>
    <lineage>
        <taxon>Bacteria</taxon>
        <taxon>Pseudomonadati</taxon>
        <taxon>Bacteroidota</taxon>
        <taxon>Bacteroidia</taxon>
        <taxon>Bacteroidales</taxon>
        <taxon>Bacteroidaceae</taxon>
        <taxon>Bacteroides</taxon>
    </lineage>
</organism>
<feature type="chain" id="PRO_5044592944" description="Fibronectin type-III domain-containing protein" evidence="1">
    <location>
        <begin position="25"/>
        <end position="148"/>
    </location>
</feature>
<dbReference type="AlphaFoldDB" id="A0A3E4KTX3"/>
<evidence type="ECO:0000313" key="4">
    <source>
        <dbReference type="Proteomes" id="UP000286003"/>
    </source>
</evidence>
<dbReference type="EMBL" id="QRQM01000027">
    <property type="protein sequence ID" value="RHN03810.1"/>
    <property type="molecule type" value="Genomic_DNA"/>
</dbReference>
<feature type="signal peptide" evidence="1">
    <location>
        <begin position="1"/>
        <end position="24"/>
    </location>
</feature>
<evidence type="ECO:0000313" key="3">
    <source>
        <dbReference type="EMBL" id="RYT80333.1"/>
    </source>
</evidence>
<evidence type="ECO:0000313" key="5">
    <source>
        <dbReference type="Proteomes" id="UP000291191"/>
    </source>
</evidence>
<proteinExistence type="predicted"/>
<name>A0A3E4KTX3_9BACE</name>
<dbReference type="Proteomes" id="UP000291191">
    <property type="component" value="Unassembled WGS sequence"/>
</dbReference>
<evidence type="ECO:0000313" key="2">
    <source>
        <dbReference type="EMBL" id="RHN03810.1"/>
    </source>
</evidence>
<dbReference type="PROSITE" id="PS51257">
    <property type="entry name" value="PROKAR_LIPOPROTEIN"/>
    <property type="match status" value="1"/>
</dbReference>
<accession>A0A3E4KTX3</accession>
<reference evidence="3 5" key="2">
    <citation type="journal article" date="2019" name="Science, e1252229">
        <title>Invertible promoters mediate bacterial phase variation, antibiotic resistance, and host adaptation in the gut.</title>
        <authorList>
            <person name="Jiang X."/>
            <person name="Hall A.B."/>
            <person name="Arthur T.D."/>
            <person name="Plichta D.R."/>
            <person name="Covington C.T."/>
            <person name="Poyet M."/>
            <person name="Crothers J."/>
            <person name="Moses P.L."/>
            <person name="Tolonen A.C."/>
            <person name="Vlamakis H."/>
            <person name="Alm E.J."/>
            <person name="Xavier R.J."/>
        </authorList>
    </citation>
    <scope>NUCLEOTIDE SEQUENCE [LARGE SCALE GENOMIC DNA]</scope>
    <source>
        <strain evidence="3">Bf_0095</strain>
        <strain evidence="5">bf_0095</strain>
    </source>
</reference>
<dbReference type="RefSeq" id="WP_007663854.1">
    <property type="nucleotide sequence ID" value="NZ_BAABZC010000001.1"/>
</dbReference>
<reference evidence="2 4" key="1">
    <citation type="submission" date="2018-08" db="EMBL/GenBank/DDBJ databases">
        <title>A genome reference for cultivated species of the human gut microbiota.</title>
        <authorList>
            <person name="Zou Y."/>
            <person name="Xue W."/>
            <person name="Luo G."/>
        </authorList>
    </citation>
    <scope>NUCLEOTIDE SEQUENCE [LARGE SCALE GENOMIC DNA]</scope>
    <source>
        <strain evidence="2 4">AF31-23</strain>
    </source>
</reference>